<evidence type="ECO:0000313" key="3">
    <source>
        <dbReference type="Proteomes" id="UP001629113"/>
    </source>
</evidence>
<accession>A0ABR4PJV5</accession>
<dbReference type="InterPro" id="IPR001810">
    <property type="entry name" value="F-box_dom"/>
</dbReference>
<protein>
    <recommendedName>
        <fullName evidence="1">F-box domain-containing protein</fullName>
    </recommendedName>
</protein>
<feature type="domain" description="F-box" evidence="1">
    <location>
        <begin position="31"/>
        <end position="76"/>
    </location>
</feature>
<comment type="caution">
    <text evidence="2">The sequence shown here is derived from an EMBL/GenBank/DDBJ whole genome shotgun (WGS) entry which is preliminary data.</text>
</comment>
<reference evidence="2 3" key="1">
    <citation type="submission" date="2024-06" db="EMBL/GenBank/DDBJ databases">
        <title>Complete genome of Phlyctema vagabunda strain 19-DSS-EL-015.</title>
        <authorList>
            <person name="Fiorenzani C."/>
        </authorList>
    </citation>
    <scope>NUCLEOTIDE SEQUENCE [LARGE SCALE GENOMIC DNA]</scope>
    <source>
        <strain evidence="2 3">19-DSS-EL-015</strain>
    </source>
</reference>
<evidence type="ECO:0000313" key="2">
    <source>
        <dbReference type="EMBL" id="KAL3423631.1"/>
    </source>
</evidence>
<dbReference type="Proteomes" id="UP001629113">
    <property type="component" value="Unassembled WGS sequence"/>
</dbReference>
<dbReference type="EMBL" id="JBFCZG010000004">
    <property type="protein sequence ID" value="KAL3423631.1"/>
    <property type="molecule type" value="Genomic_DNA"/>
</dbReference>
<name>A0ABR4PJV5_9HELO</name>
<keyword evidence="3" id="KW-1185">Reference proteome</keyword>
<gene>
    <name evidence="2" type="ORF">PVAG01_05378</name>
</gene>
<dbReference type="PROSITE" id="PS50181">
    <property type="entry name" value="FBOX"/>
    <property type="match status" value="1"/>
</dbReference>
<organism evidence="2 3">
    <name type="scientific">Phlyctema vagabunda</name>
    <dbReference type="NCBI Taxonomy" id="108571"/>
    <lineage>
        <taxon>Eukaryota</taxon>
        <taxon>Fungi</taxon>
        <taxon>Dikarya</taxon>
        <taxon>Ascomycota</taxon>
        <taxon>Pezizomycotina</taxon>
        <taxon>Leotiomycetes</taxon>
        <taxon>Helotiales</taxon>
        <taxon>Dermateaceae</taxon>
        <taxon>Phlyctema</taxon>
    </lineage>
</organism>
<proteinExistence type="predicted"/>
<dbReference type="CDD" id="cd09917">
    <property type="entry name" value="F-box_SF"/>
    <property type="match status" value="1"/>
</dbReference>
<dbReference type="SUPFAM" id="SSF81383">
    <property type="entry name" value="F-box domain"/>
    <property type="match status" value="1"/>
</dbReference>
<dbReference type="Pfam" id="PF12937">
    <property type="entry name" value="F-box-like"/>
    <property type="match status" value="1"/>
</dbReference>
<evidence type="ECO:0000259" key="1">
    <source>
        <dbReference type="PROSITE" id="PS50181"/>
    </source>
</evidence>
<dbReference type="InterPro" id="IPR036047">
    <property type="entry name" value="F-box-like_dom_sf"/>
</dbReference>
<sequence>MVSFKTMFGRLIPNVFYAKLEQEATEQEATPSQLFRLPPEIILSIASILPTASAACLALCCHRLNQTLGPKLWETLRNESPDVMLDLLTSLAKDRPEQFACRECVRLHRTDKVGWPGHLGAPYGPRHHLWSSPAYRPLYFSPYSIAFIHVKLAMKQHYDGTDFGLPLDAFWFLQVNLRGYDDLLTLLSVDAQIVHNEFLLRIQNWTLLPWARIVGLVDNLVPLFICEHTDIGSLAEDLVILLATSRIKREEAPDKYCSETFQCRYCWMEYMLQAVDFGERGLVVILTRWLNMGAGLDDADTKWQGHITRDAMEHDQSPPAMRGIRIAFESNAEVSLEDLTAANHLKLLSKRRMMLLTRAPDGLVWQWDLYRTWYLYPAGPPVGFFWRLFWIFGI</sequence>